<organism evidence="1 2">
    <name type="scientific">Blumeria graminis f. sp. triticale</name>
    <dbReference type="NCBI Taxonomy" id="1689686"/>
    <lineage>
        <taxon>Eukaryota</taxon>
        <taxon>Fungi</taxon>
        <taxon>Dikarya</taxon>
        <taxon>Ascomycota</taxon>
        <taxon>Pezizomycotina</taxon>
        <taxon>Leotiomycetes</taxon>
        <taxon>Erysiphales</taxon>
        <taxon>Erysiphaceae</taxon>
        <taxon>Blumeria</taxon>
    </lineage>
</organism>
<reference evidence="1" key="1">
    <citation type="submission" date="2020-10" db="EMBL/GenBank/DDBJ databases">
        <authorList>
            <person name="Muller C M."/>
        </authorList>
    </citation>
    <scope>NUCLEOTIDE SEQUENCE</scope>
    <source>
        <strain evidence="1">THUN-12</strain>
    </source>
</reference>
<dbReference type="EMBL" id="CAJHIT010000005">
    <property type="protein sequence ID" value="CAD6501829.1"/>
    <property type="molecule type" value="Genomic_DNA"/>
</dbReference>
<dbReference type="AlphaFoldDB" id="A0A9W4D0D0"/>
<dbReference type="Proteomes" id="UP000683417">
    <property type="component" value="Unassembled WGS sequence"/>
</dbReference>
<comment type="caution">
    <text evidence="1">The sequence shown here is derived from an EMBL/GenBank/DDBJ whole genome shotgun (WGS) entry which is preliminary data.</text>
</comment>
<gene>
    <name evidence="1" type="ORF">BGTH12_LOCUS3187</name>
</gene>
<sequence length="124" mass="13530">MHIYCSPPGFGRGSAQVKTIHGSDRGSDTISPWNISASRKGLGTTQRICNSIECTGVSRVSLKETSTVAPGSAIQGRSTRVLSCDYRSSDATIHEHWIGNVITIDSQSRDGTKTMIWVIQMYIR</sequence>
<protein>
    <submittedName>
        <fullName evidence="1">BgTH12-02075</fullName>
    </submittedName>
</protein>
<evidence type="ECO:0000313" key="1">
    <source>
        <dbReference type="EMBL" id="CAD6501829.1"/>
    </source>
</evidence>
<accession>A0A9W4D0D0</accession>
<proteinExistence type="predicted"/>
<evidence type="ECO:0000313" key="2">
    <source>
        <dbReference type="Proteomes" id="UP000683417"/>
    </source>
</evidence>
<name>A0A9W4D0D0_BLUGR</name>